<gene>
    <name evidence="4" type="ORF">DFP98_113208</name>
</gene>
<keyword evidence="2" id="KW-0472">Membrane</keyword>
<dbReference type="Pfam" id="PF01478">
    <property type="entry name" value="Peptidase_A24"/>
    <property type="match status" value="1"/>
</dbReference>
<dbReference type="PANTHER" id="PTHR30487:SF0">
    <property type="entry name" value="PREPILIN LEADER PEPTIDASE_N-METHYLTRANSFERASE-RELATED"/>
    <property type="match status" value="1"/>
</dbReference>
<keyword evidence="2" id="KW-0812">Transmembrane</keyword>
<dbReference type="AlphaFoldDB" id="A0A3D9JRG6"/>
<sequence>MPEDISTLTIIIDAVFLAVVIAAAYMDFKKMIIPNGLIIFGMPAMLVLRFFEHTFPFESYVIAGLVVGALFFLASLITKNQIGGGDFKLWMFVGFSLGIPYTVMALLLFAVIGMAYAIIRILATKDIHAKMALGPFTAVGALIAYLFGEPVVNWLIVHV</sequence>
<feature type="transmembrane region" description="Helical" evidence="2">
    <location>
        <begin position="7"/>
        <end position="26"/>
    </location>
</feature>
<evidence type="ECO:0000256" key="1">
    <source>
        <dbReference type="ARBA" id="ARBA00005801"/>
    </source>
</evidence>
<dbReference type="Gene3D" id="1.20.120.1220">
    <property type="match status" value="1"/>
</dbReference>
<comment type="similarity">
    <text evidence="1">Belongs to the peptidase A24 family.</text>
</comment>
<evidence type="ECO:0000313" key="5">
    <source>
        <dbReference type="Proteomes" id="UP000256977"/>
    </source>
</evidence>
<keyword evidence="2" id="KW-1133">Transmembrane helix</keyword>
<dbReference type="InterPro" id="IPR050882">
    <property type="entry name" value="Prepilin_peptidase/N-MTase"/>
</dbReference>
<dbReference type="GO" id="GO:0004190">
    <property type="term" value="F:aspartic-type endopeptidase activity"/>
    <property type="evidence" value="ECO:0007669"/>
    <property type="project" value="InterPro"/>
</dbReference>
<dbReference type="EMBL" id="QRDZ01000013">
    <property type="protein sequence ID" value="RED76147.1"/>
    <property type="molecule type" value="Genomic_DNA"/>
</dbReference>
<comment type="caution">
    <text evidence="4">The sequence shown here is derived from an EMBL/GenBank/DDBJ whole genome shotgun (WGS) entry which is preliminary data.</text>
</comment>
<reference evidence="4 5" key="1">
    <citation type="submission" date="2018-07" db="EMBL/GenBank/DDBJ databases">
        <title>Genomic Encyclopedia of Type Strains, Phase III (KMG-III): the genomes of soil and plant-associated and newly described type strains.</title>
        <authorList>
            <person name="Whitman W."/>
        </authorList>
    </citation>
    <scope>NUCLEOTIDE SEQUENCE [LARGE SCALE GENOMIC DNA]</scope>
    <source>
        <strain evidence="4 5">CECT 7287</strain>
    </source>
</reference>
<feature type="domain" description="Prepilin type IV endopeptidase peptidase" evidence="3">
    <location>
        <begin position="15"/>
        <end position="118"/>
    </location>
</feature>
<proteinExistence type="inferred from homology"/>
<dbReference type="GO" id="GO:0006465">
    <property type="term" value="P:signal peptide processing"/>
    <property type="evidence" value="ECO:0007669"/>
    <property type="project" value="TreeGrafter"/>
</dbReference>
<protein>
    <submittedName>
        <fullName evidence="4">Type IV leader peptidase family protein</fullName>
    </submittedName>
</protein>
<keyword evidence="5" id="KW-1185">Reference proteome</keyword>
<evidence type="ECO:0000259" key="3">
    <source>
        <dbReference type="Pfam" id="PF01478"/>
    </source>
</evidence>
<evidence type="ECO:0000313" key="4">
    <source>
        <dbReference type="EMBL" id="RED76147.1"/>
    </source>
</evidence>
<dbReference type="GO" id="GO:0005886">
    <property type="term" value="C:plasma membrane"/>
    <property type="evidence" value="ECO:0007669"/>
    <property type="project" value="TreeGrafter"/>
</dbReference>
<dbReference type="RefSeq" id="WP_181917757.1">
    <property type="nucleotide sequence ID" value="NZ_QRDZ01000013.1"/>
</dbReference>
<feature type="transmembrane region" description="Helical" evidence="2">
    <location>
        <begin position="60"/>
        <end position="77"/>
    </location>
</feature>
<organism evidence="4 5">
    <name type="scientific">Cohnella phaseoli</name>
    <dbReference type="NCBI Taxonomy" id="456490"/>
    <lineage>
        <taxon>Bacteria</taxon>
        <taxon>Bacillati</taxon>
        <taxon>Bacillota</taxon>
        <taxon>Bacilli</taxon>
        <taxon>Bacillales</taxon>
        <taxon>Paenibacillaceae</taxon>
        <taxon>Cohnella</taxon>
    </lineage>
</organism>
<name>A0A3D9JRG6_9BACL</name>
<evidence type="ECO:0000256" key="2">
    <source>
        <dbReference type="SAM" id="Phobius"/>
    </source>
</evidence>
<dbReference type="Proteomes" id="UP000256977">
    <property type="component" value="Unassembled WGS sequence"/>
</dbReference>
<dbReference type="InterPro" id="IPR000045">
    <property type="entry name" value="Prepilin_IV_endopep_pep"/>
</dbReference>
<feature type="transmembrane region" description="Helical" evidence="2">
    <location>
        <begin position="32"/>
        <end position="51"/>
    </location>
</feature>
<accession>A0A3D9JRG6</accession>
<dbReference type="PANTHER" id="PTHR30487">
    <property type="entry name" value="TYPE 4 PREPILIN-LIKE PROTEINS LEADER PEPTIDE-PROCESSING ENZYME"/>
    <property type="match status" value="1"/>
</dbReference>
<feature type="transmembrane region" description="Helical" evidence="2">
    <location>
        <begin position="131"/>
        <end position="148"/>
    </location>
</feature>
<feature type="transmembrane region" description="Helical" evidence="2">
    <location>
        <begin position="89"/>
        <end position="119"/>
    </location>
</feature>